<reference evidence="1" key="1">
    <citation type="submission" date="2018-05" db="EMBL/GenBank/DDBJ databases">
        <title>Draft genome of Mucuna pruriens seed.</title>
        <authorList>
            <person name="Nnadi N.E."/>
            <person name="Vos R."/>
            <person name="Hasami M.H."/>
            <person name="Devisetty U.K."/>
            <person name="Aguiy J.C."/>
        </authorList>
    </citation>
    <scope>NUCLEOTIDE SEQUENCE [LARGE SCALE GENOMIC DNA]</scope>
    <source>
        <strain evidence="1">JCA_2017</strain>
    </source>
</reference>
<keyword evidence="2" id="KW-1185">Reference proteome</keyword>
<gene>
    <name evidence="1" type="ORF">CR513_24900</name>
</gene>
<proteinExistence type="predicted"/>
<sequence>MLKSHLKLKILRDLKYFLGLKIAKCTKGIYLCQRKHTLQLLHDKEFIAVNLQVDVSYNLTTYITVNRLSQFISNLRTTHHHSPEAKDLIHPLRNFLFDHQYMWMLTRVLQISCFNTFNYQTIVDSTIALHIEISTPSTVVFRDKPTIQLTSNLTSYERFKYMDRDCHFIPEHVQSILLNLIHVRSK</sequence>
<organism evidence="1 2">
    <name type="scientific">Mucuna pruriens</name>
    <name type="common">Velvet bean</name>
    <name type="synonym">Dolichos pruriens</name>
    <dbReference type="NCBI Taxonomy" id="157652"/>
    <lineage>
        <taxon>Eukaryota</taxon>
        <taxon>Viridiplantae</taxon>
        <taxon>Streptophyta</taxon>
        <taxon>Embryophyta</taxon>
        <taxon>Tracheophyta</taxon>
        <taxon>Spermatophyta</taxon>
        <taxon>Magnoliopsida</taxon>
        <taxon>eudicotyledons</taxon>
        <taxon>Gunneridae</taxon>
        <taxon>Pentapetalae</taxon>
        <taxon>rosids</taxon>
        <taxon>fabids</taxon>
        <taxon>Fabales</taxon>
        <taxon>Fabaceae</taxon>
        <taxon>Papilionoideae</taxon>
        <taxon>50 kb inversion clade</taxon>
        <taxon>NPAAA clade</taxon>
        <taxon>indigoferoid/millettioid clade</taxon>
        <taxon>Phaseoleae</taxon>
        <taxon>Mucuna</taxon>
    </lineage>
</organism>
<dbReference type="Proteomes" id="UP000257109">
    <property type="component" value="Unassembled WGS sequence"/>
</dbReference>
<accession>A0A371GQV0</accession>
<evidence type="ECO:0000313" key="1">
    <source>
        <dbReference type="EMBL" id="RDX92910.1"/>
    </source>
</evidence>
<feature type="non-terminal residue" evidence="1">
    <location>
        <position position="1"/>
    </location>
</feature>
<evidence type="ECO:0000313" key="2">
    <source>
        <dbReference type="Proteomes" id="UP000257109"/>
    </source>
</evidence>
<dbReference type="OrthoDB" id="414945at2759"/>
<comment type="caution">
    <text evidence="1">The sequence shown here is derived from an EMBL/GenBank/DDBJ whole genome shotgun (WGS) entry which is preliminary data.</text>
</comment>
<dbReference type="EMBL" id="QJKJ01004742">
    <property type="protein sequence ID" value="RDX92910.1"/>
    <property type="molecule type" value="Genomic_DNA"/>
</dbReference>
<name>A0A371GQV0_MUCPR</name>
<evidence type="ECO:0008006" key="3">
    <source>
        <dbReference type="Google" id="ProtNLM"/>
    </source>
</evidence>
<protein>
    <recommendedName>
        <fullName evidence="3">Mitochondrial protein</fullName>
    </recommendedName>
</protein>
<dbReference type="AlphaFoldDB" id="A0A371GQV0"/>